<dbReference type="AlphaFoldDB" id="A0A267MEF0"/>
<dbReference type="InterPro" id="IPR001119">
    <property type="entry name" value="SLH_dom"/>
</dbReference>
<dbReference type="Pfam" id="PF01497">
    <property type="entry name" value="Peripla_BP_2"/>
    <property type="match status" value="1"/>
</dbReference>
<feature type="chain" id="PRO_5039100011" description="Fe/B12 periplasmic-binding domain-containing protein" evidence="3">
    <location>
        <begin position="23"/>
        <end position="477"/>
    </location>
</feature>
<evidence type="ECO:0000313" key="6">
    <source>
        <dbReference type="EMBL" id="PAB57951.1"/>
    </source>
</evidence>
<feature type="domain" description="SLH" evidence="5">
    <location>
        <begin position="361"/>
        <end position="423"/>
    </location>
</feature>
<evidence type="ECO:0000256" key="3">
    <source>
        <dbReference type="SAM" id="SignalP"/>
    </source>
</evidence>
<evidence type="ECO:0008006" key="8">
    <source>
        <dbReference type="Google" id="ProtNLM"/>
    </source>
</evidence>
<keyword evidence="2" id="KW-0677">Repeat</keyword>
<evidence type="ECO:0000256" key="1">
    <source>
        <dbReference type="ARBA" id="ARBA00008814"/>
    </source>
</evidence>
<dbReference type="PROSITE" id="PS50983">
    <property type="entry name" value="FE_B12_PBP"/>
    <property type="match status" value="1"/>
</dbReference>
<comment type="caution">
    <text evidence="6">The sequence shown here is derived from an EMBL/GenBank/DDBJ whole genome shotgun (WGS) entry which is preliminary data.</text>
</comment>
<dbReference type="Gene3D" id="3.40.50.1980">
    <property type="entry name" value="Nitrogenase molybdenum iron protein domain"/>
    <property type="match status" value="2"/>
</dbReference>
<dbReference type="Proteomes" id="UP000216024">
    <property type="component" value="Unassembled WGS sequence"/>
</dbReference>
<dbReference type="PANTHER" id="PTHR30535">
    <property type="entry name" value="VITAMIN B12-BINDING PROTEIN"/>
    <property type="match status" value="1"/>
</dbReference>
<keyword evidence="3" id="KW-0732">Signal</keyword>
<dbReference type="PANTHER" id="PTHR30535:SF34">
    <property type="entry name" value="MOLYBDATE-BINDING PROTEIN MOLA"/>
    <property type="match status" value="1"/>
</dbReference>
<evidence type="ECO:0000259" key="5">
    <source>
        <dbReference type="PROSITE" id="PS51272"/>
    </source>
</evidence>
<comment type="similarity">
    <text evidence="1">Belongs to the bacterial solute-binding protein 8 family.</text>
</comment>
<dbReference type="InterPro" id="IPR050902">
    <property type="entry name" value="ABC_Transporter_SBP"/>
</dbReference>
<name>A0A267MEF0_9FIRM</name>
<dbReference type="GO" id="GO:0071281">
    <property type="term" value="P:cellular response to iron ion"/>
    <property type="evidence" value="ECO:0007669"/>
    <property type="project" value="TreeGrafter"/>
</dbReference>
<keyword evidence="7" id="KW-1185">Reference proteome</keyword>
<organism evidence="6 7">
    <name type="scientific">Anaeromicrobium sediminis</name>
    <dbReference type="NCBI Taxonomy" id="1478221"/>
    <lineage>
        <taxon>Bacteria</taxon>
        <taxon>Bacillati</taxon>
        <taxon>Bacillota</taxon>
        <taxon>Clostridia</taxon>
        <taxon>Peptostreptococcales</taxon>
        <taxon>Thermotaleaceae</taxon>
        <taxon>Anaeromicrobium</taxon>
    </lineage>
</organism>
<dbReference type="EMBL" id="NIBG01000021">
    <property type="protein sequence ID" value="PAB57951.1"/>
    <property type="molecule type" value="Genomic_DNA"/>
</dbReference>
<proteinExistence type="inferred from homology"/>
<reference evidence="6 7" key="1">
    <citation type="submission" date="2017-06" db="EMBL/GenBank/DDBJ databases">
        <title>Draft genome sequence of anaerobic fermentative bacterium Anaeromicrobium sediminis DY2726D isolated from West Pacific Ocean sediments.</title>
        <authorList>
            <person name="Zeng X."/>
        </authorList>
    </citation>
    <scope>NUCLEOTIDE SEQUENCE [LARGE SCALE GENOMIC DNA]</scope>
    <source>
        <strain evidence="6 7">DY2726D</strain>
    </source>
</reference>
<accession>A0A267MEF0</accession>
<gene>
    <name evidence="6" type="ORF">CCE28_17470</name>
</gene>
<dbReference type="PROSITE" id="PS51257">
    <property type="entry name" value="PROKAR_LIPOPROTEIN"/>
    <property type="match status" value="1"/>
</dbReference>
<dbReference type="SUPFAM" id="SSF53807">
    <property type="entry name" value="Helical backbone' metal receptor"/>
    <property type="match status" value="1"/>
</dbReference>
<dbReference type="PROSITE" id="PS51272">
    <property type="entry name" value="SLH"/>
    <property type="match status" value="1"/>
</dbReference>
<dbReference type="RefSeq" id="WP_095135014.1">
    <property type="nucleotide sequence ID" value="NZ_NIBG01000021.1"/>
</dbReference>
<dbReference type="Pfam" id="PF00395">
    <property type="entry name" value="SLH"/>
    <property type="match status" value="1"/>
</dbReference>
<protein>
    <recommendedName>
        <fullName evidence="8">Fe/B12 periplasmic-binding domain-containing protein</fullName>
    </recommendedName>
</protein>
<sequence>MKNKISIVFLALCIIFTFSACGKNVPSTATVKEEANIQIVDDMNNTISMDKPAKRIISLYSAHTENLFALELSDEIVGVGKSDAYPYEVTKKNVFDYKSDPEKVIAEDPDLVLIRPFINKSKPEFVEALKNAGINVVSLYPDSFEKFPEYIMKLGILTGKEDMAKNKLDKFNEDIEELRKVTENMNPKTKVFFESTETNYRTITPNSMAAHAIEYAGGENVASDAVAMRKGTTIASYGIERILEKAEDIEVYISQRGAMNSGGNLHSISIRPGFDAIKALQDERVYTINEKLVSSPTFRFVKGVKELSRMFYPEIIDNLDEFNKDERLNKREFAKMAVMAKHRPIFSPTSKYYRKEHRGHTYGTFEDIDFTDVDFDYIETAVLAGYVDYEDTLFNPNKEITREELAKSIYVMYELKNKDLISINIRDIEECDNKNIAEIVVKNNILSLEDGSFNPKRVVTKKEALEAINKAKEISMD</sequence>
<dbReference type="OrthoDB" id="9787830at2"/>
<dbReference type="InterPro" id="IPR002491">
    <property type="entry name" value="ABC_transptr_periplasmic_BD"/>
</dbReference>
<feature type="signal peptide" evidence="3">
    <location>
        <begin position="1"/>
        <end position="22"/>
    </location>
</feature>
<evidence type="ECO:0000313" key="7">
    <source>
        <dbReference type="Proteomes" id="UP000216024"/>
    </source>
</evidence>
<evidence type="ECO:0000259" key="4">
    <source>
        <dbReference type="PROSITE" id="PS50983"/>
    </source>
</evidence>
<feature type="domain" description="Fe/B12 periplasmic-binding" evidence="4">
    <location>
        <begin position="55"/>
        <end position="315"/>
    </location>
</feature>
<evidence type="ECO:0000256" key="2">
    <source>
        <dbReference type="ARBA" id="ARBA00022737"/>
    </source>
</evidence>